<dbReference type="GO" id="GO:0005886">
    <property type="term" value="C:plasma membrane"/>
    <property type="evidence" value="ECO:0000318"/>
    <property type="project" value="GO_Central"/>
</dbReference>
<dbReference type="Pfam" id="PF01094">
    <property type="entry name" value="ANF_receptor"/>
    <property type="match status" value="1"/>
</dbReference>
<dbReference type="FunFam" id="2.10.50.30:FF:000002">
    <property type="entry name" value="Vomeronasal 2 receptor, h1"/>
    <property type="match status" value="1"/>
</dbReference>
<name>D3ZXT3_RAT</name>
<keyword evidence="11" id="KW-0807">Transducer</keyword>
<keyword evidence="6 12" id="KW-1133">Transmembrane helix</keyword>
<evidence type="ECO:0000256" key="4">
    <source>
        <dbReference type="ARBA" id="ARBA00022692"/>
    </source>
</evidence>
<dbReference type="Ensembl" id="ENSRNOT00000039900.5">
    <property type="protein sequence ID" value="ENSRNOP00000044230.3"/>
    <property type="gene ID" value="ENSRNOG00000040210.4"/>
</dbReference>
<dbReference type="PROSITE" id="PS50259">
    <property type="entry name" value="G_PROTEIN_RECEP_F3_4"/>
    <property type="match status" value="1"/>
</dbReference>
<feature type="signal peptide" evidence="13">
    <location>
        <begin position="1"/>
        <end position="21"/>
    </location>
</feature>
<dbReference type="InterPro" id="IPR004073">
    <property type="entry name" value="GPCR_3_vmron_rcpt_2"/>
</dbReference>
<protein>
    <submittedName>
        <fullName evidence="15">Vomeronasal 2 receptor, 69</fullName>
    </submittedName>
</protein>
<dbReference type="KEGG" id="rno:289433"/>
<dbReference type="PhylomeDB" id="D3ZXT3"/>
<dbReference type="SUPFAM" id="SSF53822">
    <property type="entry name" value="Periplasmic binding protein-like I"/>
    <property type="match status" value="1"/>
</dbReference>
<dbReference type="OrthoDB" id="5984008at2759"/>
<dbReference type="Proteomes" id="UP000002494">
    <property type="component" value="Chromosome 14"/>
</dbReference>
<dbReference type="CTD" id="289433"/>
<evidence type="ECO:0000256" key="11">
    <source>
        <dbReference type="ARBA" id="ARBA00023224"/>
    </source>
</evidence>
<dbReference type="OMA" id="HMESHEI"/>
<comment type="subcellular location">
    <subcellularLocation>
        <location evidence="1">Cell membrane</location>
        <topology evidence="1">Multi-pass membrane protein</topology>
    </subcellularLocation>
</comment>
<keyword evidence="9" id="KW-0675">Receptor</keyword>
<evidence type="ECO:0000256" key="2">
    <source>
        <dbReference type="ARBA" id="ARBA00007242"/>
    </source>
</evidence>
<dbReference type="InParanoid" id="D3ZXT3"/>
<dbReference type="UCSC" id="RGD:1564750">
    <property type="organism name" value="rat"/>
</dbReference>
<feature type="chain" id="PRO_5003053323" evidence="13">
    <location>
        <begin position="22"/>
        <end position="849"/>
    </location>
</feature>
<keyword evidence="16" id="KW-1185">Reference proteome</keyword>
<feature type="transmembrane region" description="Helical" evidence="12">
    <location>
        <begin position="590"/>
        <end position="615"/>
    </location>
</feature>
<proteinExistence type="inferred from homology"/>
<dbReference type="AlphaFoldDB" id="D3ZXT3"/>
<keyword evidence="10" id="KW-0325">Glycoprotein</keyword>
<feature type="transmembrane region" description="Helical" evidence="12">
    <location>
        <begin position="810"/>
        <end position="832"/>
    </location>
</feature>
<dbReference type="InterPro" id="IPR038550">
    <property type="entry name" value="GPCR_3_9-Cys_sf"/>
</dbReference>
<feature type="domain" description="G-protein coupled receptors family 3 profile" evidence="14">
    <location>
        <begin position="590"/>
        <end position="849"/>
    </location>
</feature>
<dbReference type="SMR" id="D3ZXT3"/>
<evidence type="ECO:0000256" key="12">
    <source>
        <dbReference type="SAM" id="Phobius"/>
    </source>
</evidence>
<dbReference type="HOGENOM" id="CLU_005389_5_0_1"/>
<dbReference type="RGD" id="1564750">
    <property type="gene designation" value="Vom2r69"/>
</dbReference>
<evidence type="ECO:0000256" key="13">
    <source>
        <dbReference type="SAM" id="SignalP"/>
    </source>
</evidence>
<evidence type="ECO:0000313" key="16">
    <source>
        <dbReference type="Proteomes" id="UP000002494"/>
    </source>
</evidence>
<evidence type="ECO:0000313" key="17">
    <source>
        <dbReference type="RGD" id="1564750"/>
    </source>
</evidence>
<comment type="similarity">
    <text evidence="2">Belongs to the G-protein coupled receptor 3 family.</text>
</comment>
<organism evidence="15 16">
    <name type="scientific">Rattus norvegicus</name>
    <name type="common">Rat</name>
    <dbReference type="NCBI Taxonomy" id="10116"/>
    <lineage>
        <taxon>Eukaryota</taxon>
        <taxon>Metazoa</taxon>
        <taxon>Chordata</taxon>
        <taxon>Craniata</taxon>
        <taxon>Vertebrata</taxon>
        <taxon>Euteleostomi</taxon>
        <taxon>Mammalia</taxon>
        <taxon>Eutheria</taxon>
        <taxon>Euarchontoglires</taxon>
        <taxon>Glires</taxon>
        <taxon>Rodentia</taxon>
        <taxon>Myomorpha</taxon>
        <taxon>Muroidea</taxon>
        <taxon>Muridae</taxon>
        <taxon>Murinae</taxon>
        <taxon>Rattus</taxon>
    </lineage>
</organism>
<evidence type="ECO:0000256" key="9">
    <source>
        <dbReference type="ARBA" id="ARBA00023170"/>
    </source>
</evidence>
<keyword evidence="8 12" id="KW-0472">Membrane</keyword>
<feature type="transmembrane region" description="Helical" evidence="12">
    <location>
        <begin position="704"/>
        <end position="728"/>
    </location>
</feature>
<dbReference type="InterPro" id="IPR000337">
    <property type="entry name" value="GPCR_3"/>
</dbReference>
<evidence type="ECO:0000256" key="7">
    <source>
        <dbReference type="ARBA" id="ARBA00023040"/>
    </source>
</evidence>
<keyword evidence="4 12" id="KW-0812">Transmembrane</keyword>
<dbReference type="InterPro" id="IPR011500">
    <property type="entry name" value="GPCR_3_9-Cys_dom"/>
</dbReference>
<keyword evidence="3" id="KW-1003">Cell membrane</keyword>
<evidence type="ECO:0000256" key="10">
    <source>
        <dbReference type="ARBA" id="ARBA00023180"/>
    </source>
</evidence>
<dbReference type="PaxDb" id="10116-ENSRNOP00000044230"/>
<feature type="transmembrane region" description="Helical" evidence="12">
    <location>
        <begin position="660"/>
        <end position="684"/>
    </location>
</feature>
<dbReference type="InterPro" id="IPR028082">
    <property type="entry name" value="Peripla_BP_I"/>
</dbReference>
<dbReference type="CDD" id="cd15283">
    <property type="entry name" value="7tmC_V2R_pheromone"/>
    <property type="match status" value="1"/>
</dbReference>
<sequence length="849" mass="96772">MKKLCAFTVSFLFLKFSLILCSFTELSCFWRMKNSEDSDGDLRSDCGFVLLTTKKNIEDFYNDINEVRIPARRYEFFLVMFFATDEINNNPYLLPNISLIFSIIAGLCEDTLGVLDEIYSQQNNSWNIVNYICEKGQRCDIELTGPSWKASVKLSIHSMIPSVRMCDTGCVFFGPFNPNLSDHDQFPYMYQIATKDTCLSHGMVSLILHFRWNWLGLVISDDDQGIQFLSDLREEMQSHGICLAFVNMIPETMQVYMIKAKIYDKQIMTSSAKVVIIYGEMNSTLEVSFRRWSYLGVQRIWITTSQWDVITIKKDFNLDFFHGTLTFAHHKVEVAKFRNFMQTRNPAKYPVKFFESVLGWNYFNCSISKNSNLMDHFIFNNTLEWIALNKYDMVLSEEGYNLYNAVYAVAHTYHELILQQTESQNIAEPNGVFIDCQQVASLLKTRVFTNPVGELVNMKHREKQCVEYDIFITWNFPEGLGLKVKIGSYFPCFPQSQQLHISEDLEWATGGTSVPSSMCSATCTAGFRKIHQKQTADCCFDCVQCPENEVSNETADMEQCVRCPDDMYANLEQTQCLQRTVSFLAYDDPLGIALGCMALSFSAITILVLVTFVKYKDTPIVKANNRILSYILLISLVFCFLCSLLFIGHPNQATCILQQTTFGVFFTVAISTVLAKTITVVMAFKLTTPGRRLRGMMITWASNFVIPFCTLIQLVLCGIWLVTSPPFIDRDIQSEHGKTIIICNKGSVIAFHVVLGYLGSLALGSFTIAFLARNLPDRFNEAKFLTFSMLVFYSVWITFLPVYHSTRGKVMVVVEVFSILASSADLLGCIFVQKCYIILVSSNSNFLHK</sequence>
<dbReference type="Pfam" id="PF00003">
    <property type="entry name" value="7tm_3"/>
    <property type="match status" value="1"/>
</dbReference>
<reference evidence="15" key="1">
    <citation type="submission" date="2024-01" db="EMBL/GenBank/DDBJ databases">
        <title>GRCr8: a new rat reference genome assembly contstructed from accurate long reads and long range scaffolding.</title>
        <authorList>
            <person name="Doris P.A."/>
            <person name="Kalbfleisch T."/>
            <person name="Li K."/>
            <person name="Howe K."/>
            <person name="Wood J."/>
        </authorList>
    </citation>
    <scope>NUCLEOTIDE SEQUENCE [LARGE SCALE GENOMIC DNA]</scope>
    <source>
        <strain evidence="15">Brown Norway</strain>
    </source>
</reference>
<evidence type="ECO:0000256" key="1">
    <source>
        <dbReference type="ARBA" id="ARBA00004651"/>
    </source>
</evidence>
<gene>
    <name evidence="15 17" type="primary">Vom2r69</name>
</gene>
<keyword evidence="5 13" id="KW-0732">Signal</keyword>
<evidence type="ECO:0000256" key="6">
    <source>
        <dbReference type="ARBA" id="ARBA00022989"/>
    </source>
</evidence>
<dbReference type="PRINTS" id="PR01535">
    <property type="entry name" value="VOMERONASL2R"/>
</dbReference>
<evidence type="ECO:0000256" key="3">
    <source>
        <dbReference type="ARBA" id="ARBA00022475"/>
    </source>
</evidence>
<dbReference type="GO" id="GO:0004930">
    <property type="term" value="F:G protein-coupled receptor activity"/>
    <property type="evidence" value="ECO:0000318"/>
    <property type="project" value="GO_Central"/>
</dbReference>
<dbReference type="PANTHER" id="PTHR24061">
    <property type="entry name" value="CALCIUM-SENSING RECEPTOR-RELATED"/>
    <property type="match status" value="1"/>
</dbReference>
<dbReference type="FunFam" id="3.40.50.2300:FF:000024">
    <property type="entry name" value="Vomeronasal 2, receptor 73"/>
    <property type="match status" value="1"/>
</dbReference>
<reference evidence="15" key="3">
    <citation type="submission" date="2025-09" db="UniProtKB">
        <authorList>
            <consortium name="Ensembl"/>
        </authorList>
    </citation>
    <scope>IDENTIFICATION</scope>
    <source>
        <strain evidence="15">Brown Norway</strain>
    </source>
</reference>
<dbReference type="InterPro" id="IPR001828">
    <property type="entry name" value="ANF_lig-bd_rcpt"/>
</dbReference>
<dbReference type="GeneTree" id="ENSGT00950000183069"/>
<accession>D3ZXT3</accession>
<keyword evidence="7" id="KW-0297">G-protein coupled receptor</keyword>
<dbReference type="Pfam" id="PF07562">
    <property type="entry name" value="NCD3G"/>
    <property type="match status" value="1"/>
</dbReference>
<reference evidence="15" key="2">
    <citation type="submission" date="2025-08" db="UniProtKB">
        <authorList>
            <consortium name="Ensembl"/>
        </authorList>
    </citation>
    <scope>IDENTIFICATION</scope>
    <source>
        <strain evidence="15">Brown Norway</strain>
    </source>
</reference>
<dbReference type="Gene3D" id="2.10.50.30">
    <property type="entry name" value="GPCR, family 3, nine cysteines domain"/>
    <property type="match status" value="1"/>
</dbReference>
<evidence type="ECO:0000256" key="8">
    <source>
        <dbReference type="ARBA" id="ARBA00023136"/>
    </source>
</evidence>
<feature type="transmembrane region" description="Helical" evidence="12">
    <location>
        <begin position="784"/>
        <end position="804"/>
    </location>
</feature>
<dbReference type="InterPro" id="IPR000068">
    <property type="entry name" value="GPCR_3_Ca_sens_rcpt-rel"/>
</dbReference>
<feature type="transmembrane region" description="Helical" evidence="12">
    <location>
        <begin position="627"/>
        <end position="648"/>
    </location>
</feature>
<dbReference type="eggNOG" id="KOG1056">
    <property type="taxonomic scope" value="Eukaryota"/>
</dbReference>
<dbReference type="AGR" id="RGD:1564750"/>
<evidence type="ECO:0000259" key="14">
    <source>
        <dbReference type="PROSITE" id="PS50259"/>
    </source>
</evidence>
<dbReference type="CDD" id="cd06365">
    <property type="entry name" value="PBP1_pheromone_receptor"/>
    <property type="match status" value="1"/>
</dbReference>
<dbReference type="Gene3D" id="3.40.50.2300">
    <property type="match status" value="2"/>
</dbReference>
<evidence type="ECO:0000313" key="15">
    <source>
        <dbReference type="Ensembl" id="ENSRNOP00000044230.3"/>
    </source>
</evidence>
<dbReference type="InterPro" id="IPR017978">
    <property type="entry name" value="GPCR_3_C"/>
</dbReference>
<dbReference type="GeneID" id="289433"/>
<dbReference type="PANTHER" id="PTHR24061:SF411">
    <property type="entry name" value="VOMERONASAL 2, RECEPTOR 10-RELATED"/>
    <property type="match status" value="1"/>
</dbReference>
<feature type="transmembrane region" description="Helical" evidence="12">
    <location>
        <begin position="748"/>
        <end position="772"/>
    </location>
</feature>
<evidence type="ECO:0000256" key="5">
    <source>
        <dbReference type="ARBA" id="ARBA00022729"/>
    </source>
</evidence>
<dbReference type="PRINTS" id="PR00248">
    <property type="entry name" value="GPCRMGR"/>
</dbReference>